<sequence>MKSYPSFLACIIEPSMAASDASGRAFCVHMVILVLFRFGGAYLLEATSKRLPFTSQSLDCRLLAGPGRWYYKAALAEQKEPFKEPSLDELMTSQAAKVNVSEPRLHISYLCLQSTSNKQAH</sequence>
<proteinExistence type="predicted"/>
<name>A0ABR1C9Y0_NECAM</name>
<organism evidence="1 2">
    <name type="scientific">Necator americanus</name>
    <name type="common">Human hookworm</name>
    <dbReference type="NCBI Taxonomy" id="51031"/>
    <lineage>
        <taxon>Eukaryota</taxon>
        <taxon>Metazoa</taxon>
        <taxon>Ecdysozoa</taxon>
        <taxon>Nematoda</taxon>
        <taxon>Chromadorea</taxon>
        <taxon>Rhabditida</taxon>
        <taxon>Rhabditina</taxon>
        <taxon>Rhabditomorpha</taxon>
        <taxon>Strongyloidea</taxon>
        <taxon>Ancylostomatidae</taxon>
        <taxon>Bunostominae</taxon>
        <taxon>Necator</taxon>
    </lineage>
</organism>
<keyword evidence="2" id="KW-1185">Reference proteome</keyword>
<reference evidence="1 2" key="1">
    <citation type="submission" date="2023-08" db="EMBL/GenBank/DDBJ databases">
        <title>A Necator americanus chromosomal reference genome.</title>
        <authorList>
            <person name="Ilik V."/>
            <person name="Petrzelkova K.J."/>
            <person name="Pardy F."/>
            <person name="Fuh T."/>
            <person name="Niatou-Singa F.S."/>
            <person name="Gouil Q."/>
            <person name="Baker L."/>
            <person name="Ritchie M.E."/>
            <person name="Jex A.R."/>
            <person name="Gazzola D."/>
            <person name="Li H."/>
            <person name="Toshio Fujiwara R."/>
            <person name="Zhan B."/>
            <person name="Aroian R.V."/>
            <person name="Pafco B."/>
            <person name="Schwarz E.M."/>
        </authorList>
    </citation>
    <scope>NUCLEOTIDE SEQUENCE [LARGE SCALE GENOMIC DNA]</scope>
    <source>
        <strain evidence="1 2">Aroian</strain>
        <tissue evidence="1">Whole animal</tissue>
    </source>
</reference>
<accession>A0ABR1C9Y0</accession>
<dbReference type="EMBL" id="JAVFWL010000002">
    <property type="protein sequence ID" value="KAK6734759.1"/>
    <property type="molecule type" value="Genomic_DNA"/>
</dbReference>
<protein>
    <submittedName>
        <fullName evidence="1">Uncharacterized protein</fullName>
    </submittedName>
</protein>
<evidence type="ECO:0000313" key="2">
    <source>
        <dbReference type="Proteomes" id="UP001303046"/>
    </source>
</evidence>
<gene>
    <name evidence="1" type="primary">Necator_chrII.g5929</name>
    <name evidence="1" type="ORF">RB195_018136</name>
</gene>
<dbReference type="Proteomes" id="UP001303046">
    <property type="component" value="Unassembled WGS sequence"/>
</dbReference>
<comment type="caution">
    <text evidence="1">The sequence shown here is derived from an EMBL/GenBank/DDBJ whole genome shotgun (WGS) entry which is preliminary data.</text>
</comment>
<evidence type="ECO:0000313" key="1">
    <source>
        <dbReference type="EMBL" id="KAK6734759.1"/>
    </source>
</evidence>